<dbReference type="AlphaFoldDB" id="A0A2T0RQ23"/>
<gene>
    <name evidence="2" type="ORF">CLV58_1428</name>
</gene>
<organism evidence="2 3">
    <name type="scientific">Spirosoma oryzae</name>
    <dbReference type="NCBI Taxonomy" id="1469603"/>
    <lineage>
        <taxon>Bacteria</taxon>
        <taxon>Pseudomonadati</taxon>
        <taxon>Bacteroidota</taxon>
        <taxon>Cytophagia</taxon>
        <taxon>Cytophagales</taxon>
        <taxon>Cytophagaceae</taxon>
        <taxon>Spirosoma</taxon>
    </lineage>
</organism>
<dbReference type="EMBL" id="PVTE01000042">
    <property type="protein sequence ID" value="PRY23251.1"/>
    <property type="molecule type" value="Genomic_DNA"/>
</dbReference>
<feature type="transmembrane region" description="Helical" evidence="1">
    <location>
        <begin position="99"/>
        <end position="116"/>
    </location>
</feature>
<accession>A0A2T0RQ23</accession>
<evidence type="ECO:0000256" key="1">
    <source>
        <dbReference type="SAM" id="Phobius"/>
    </source>
</evidence>
<feature type="transmembrane region" description="Helical" evidence="1">
    <location>
        <begin position="199"/>
        <end position="219"/>
    </location>
</feature>
<evidence type="ECO:0000313" key="3">
    <source>
        <dbReference type="Proteomes" id="UP000238375"/>
    </source>
</evidence>
<sequence>MHQFFTPYQEYPVAFVAELITLLPVVLGSFYFRSLNHDIRFLVVLFFLFFIRDISSNFLAYFQINNLFIYNLFSILELVFLSLIFCYDDTIKVENYRRVIRWLGIACILASVFLYTRSDFSTGDFVIVRLYGIFLTIFFFERALSDVAVKNIVKYPMFWVASGFLLYFCGTFFIFLLSSEVLSSHAEKDTFTLYWDTNLIFYIIFCLLSSVGIYVNRYANNIS</sequence>
<evidence type="ECO:0000313" key="2">
    <source>
        <dbReference type="EMBL" id="PRY23251.1"/>
    </source>
</evidence>
<keyword evidence="1" id="KW-0812">Transmembrane</keyword>
<feature type="transmembrane region" description="Helical" evidence="1">
    <location>
        <begin position="128"/>
        <end position="145"/>
    </location>
</feature>
<reference evidence="2 3" key="1">
    <citation type="submission" date="2018-03" db="EMBL/GenBank/DDBJ databases">
        <title>Genomic Encyclopedia of Archaeal and Bacterial Type Strains, Phase II (KMG-II): from individual species to whole genera.</title>
        <authorList>
            <person name="Goeker M."/>
        </authorList>
    </citation>
    <scope>NUCLEOTIDE SEQUENCE [LARGE SCALE GENOMIC DNA]</scope>
    <source>
        <strain evidence="2 3">DSM 28354</strain>
    </source>
</reference>
<feature type="transmembrane region" description="Helical" evidence="1">
    <location>
        <begin position="68"/>
        <end position="87"/>
    </location>
</feature>
<keyword evidence="1" id="KW-0472">Membrane</keyword>
<keyword evidence="3" id="KW-1185">Reference proteome</keyword>
<comment type="caution">
    <text evidence="2">The sequence shown here is derived from an EMBL/GenBank/DDBJ whole genome shotgun (WGS) entry which is preliminary data.</text>
</comment>
<dbReference type="Proteomes" id="UP000238375">
    <property type="component" value="Unassembled WGS sequence"/>
</dbReference>
<feature type="transmembrane region" description="Helical" evidence="1">
    <location>
        <begin position="12"/>
        <end position="32"/>
    </location>
</feature>
<name>A0A2T0RQ23_9BACT</name>
<feature type="transmembrane region" description="Helical" evidence="1">
    <location>
        <begin position="157"/>
        <end position="179"/>
    </location>
</feature>
<feature type="transmembrane region" description="Helical" evidence="1">
    <location>
        <begin position="39"/>
        <end position="62"/>
    </location>
</feature>
<protein>
    <submittedName>
        <fullName evidence="2">Uncharacterized protein</fullName>
    </submittedName>
</protein>
<keyword evidence="1" id="KW-1133">Transmembrane helix</keyword>
<proteinExistence type="predicted"/>